<dbReference type="VEuPathDB" id="VectorBase:AFAF021814"/>
<dbReference type="PANTHER" id="PTHR16515:SF66">
    <property type="entry name" value="C2H2-TYPE DOMAIN-CONTAINING PROTEIN"/>
    <property type="match status" value="1"/>
</dbReference>
<dbReference type="GO" id="GO:0010468">
    <property type="term" value="P:regulation of gene expression"/>
    <property type="evidence" value="ECO:0007669"/>
    <property type="project" value="TreeGrafter"/>
</dbReference>
<evidence type="ECO:0000256" key="7">
    <source>
        <dbReference type="ARBA" id="ARBA00023015"/>
    </source>
</evidence>
<evidence type="ECO:0000256" key="10">
    <source>
        <dbReference type="ARBA" id="ARBA00023242"/>
    </source>
</evidence>
<evidence type="ECO:0000256" key="8">
    <source>
        <dbReference type="ARBA" id="ARBA00023125"/>
    </source>
</evidence>
<evidence type="ECO:0000256" key="4">
    <source>
        <dbReference type="ARBA" id="ARBA00022737"/>
    </source>
</evidence>
<evidence type="ECO:0000313" key="14">
    <source>
        <dbReference type="Proteomes" id="UP000075886"/>
    </source>
</evidence>
<evidence type="ECO:0000256" key="2">
    <source>
        <dbReference type="ARBA" id="ARBA00006991"/>
    </source>
</evidence>
<reference evidence="13" key="2">
    <citation type="submission" date="2020-05" db="UniProtKB">
        <authorList>
            <consortium name="EnsemblMetazoa"/>
        </authorList>
    </citation>
    <scope>IDENTIFICATION</scope>
    <source>
        <strain evidence="13">FAR1</strain>
    </source>
</reference>
<dbReference type="InterPro" id="IPR036236">
    <property type="entry name" value="Znf_C2H2_sf"/>
</dbReference>
<proteinExistence type="inferred from homology"/>
<evidence type="ECO:0000256" key="5">
    <source>
        <dbReference type="ARBA" id="ARBA00022771"/>
    </source>
</evidence>
<keyword evidence="9" id="KW-0804">Transcription</keyword>
<dbReference type="EMBL" id="AXCN02001211">
    <property type="status" value="NOT_ANNOTATED_CDS"/>
    <property type="molecule type" value="Genomic_DNA"/>
</dbReference>
<dbReference type="GO" id="GO:0008270">
    <property type="term" value="F:zinc ion binding"/>
    <property type="evidence" value="ECO:0007669"/>
    <property type="project" value="UniProtKB-KW"/>
</dbReference>
<sequence>MTLETKFSRTTVFQLLERFTERELSDQATSLEESGVCGDCYTKLNDYDAAYTKSLIIQQELTDLLKNSPLQVNEELHAQAGEEYETEEKESGLNWVLEDTFPTTQATNNDGLSSIKISMKCNVCGVLFQNIKEMKLHTHRVENSDNMTIEVNTQKPSTSSSTLIIETVNPETELSIEHRENINELCLDNSNDAFCEEDETLADFLLADVKEERDSEGESNSEESVLSFECLYCDLKFTTKEQAKIHITLSHPKDAIAHVCKVCGLSTRTRAALVSHFGKHQRESHLVCMVCKKTFSQKAVLQRHMAIHTREKAYQCDVCGKQYIHYSSFYMHQLVHNDIREKKCTICGYMLRSNSHLKRHMRSHSGEKPFACPECGQKFSQRYNMVQHMRVHKGISRRSVKLLGCPDCDFVCEKHSQLKRHMQQHPNKDITTTECQN</sequence>
<protein>
    <recommendedName>
        <fullName evidence="12">C2H2-type domain-containing protein</fullName>
    </recommendedName>
</protein>
<keyword evidence="4" id="KW-0677">Repeat</keyword>
<dbReference type="PANTHER" id="PTHR16515">
    <property type="entry name" value="PR DOMAIN ZINC FINGER PROTEIN"/>
    <property type="match status" value="1"/>
</dbReference>
<evidence type="ECO:0000256" key="1">
    <source>
        <dbReference type="ARBA" id="ARBA00004123"/>
    </source>
</evidence>
<keyword evidence="7" id="KW-0805">Transcription regulation</keyword>
<dbReference type="EnsemblMetazoa" id="AFAF021814-RA">
    <property type="protein sequence ID" value="AFAF021814-PA"/>
    <property type="gene ID" value="AFAF021814"/>
</dbReference>
<accession>A0A3F2YX50</accession>
<dbReference type="SUPFAM" id="SSF57667">
    <property type="entry name" value="beta-beta-alpha zinc fingers"/>
    <property type="match status" value="4"/>
</dbReference>
<dbReference type="FunFam" id="3.30.160.60:FF:000446">
    <property type="entry name" value="Zinc finger protein"/>
    <property type="match status" value="2"/>
</dbReference>
<dbReference type="GO" id="GO:0042802">
    <property type="term" value="F:identical protein binding"/>
    <property type="evidence" value="ECO:0007669"/>
    <property type="project" value="UniProtKB-ARBA"/>
</dbReference>
<dbReference type="Gene3D" id="3.30.160.60">
    <property type="entry name" value="Classic Zinc Finger"/>
    <property type="match status" value="5"/>
</dbReference>
<evidence type="ECO:0000259" key="12">
    <source>
        <dbReference type="PROSITE" id="PS50157"/>
    </source>
</evidence>
<keyword evidence="8" id="KW-0238">DNA-binding</keyword>
<dbReference type="PROSITE" id="PS00028">
    <property type="entry name" value="ZINC_FINGER_C2H2_1"/>
    <property type="match status" value="6"/>
</dbReference>
<reference evidence="14" key="1">
    <citation type="submission" date="2014-01" db="EMBL/GenBank/DDBJ databases">
        <title>The Genome Sequence of Anopheles farauti FAR1 (V2).</title>
        <authorList>
            <consortium name="The Broad Institute Genomics Platform"/>
            <person name="Neafsey D.E."/>
            <person name="Besansky N."/>
            <person name="Howell P."/>
            <person name="Walton C."/>
            <person name="Young S.K."/>
            <person name="Zeng Q."/>
            <person name="Gargeya S."/>
            <person name="Fitzgerald M."/>
            <person name="Haas B."/>
            <person name="Abouelleil A."/>
            <person name="Allen A.W."/>
            <person name="Alvarado L."/>
            <person name="Arachchi H.M."/>
            <person name="Berlin A.M."/>
            <person name="Chapman S.B."/>
            <person name="Gainer-Dewar J."/>
            <person name="Goldberg J."/>
            <person name="Griggs A."/>
            <person name="Gujja S."/>
            <person name="Hansen M."/>
            <person name="Howarth C."/>
            <person name="Imamovic A."/>
            <person name="Ireland A."/>
            <person name="Larimer J."/>
            <person name="McCowan C."/>
            <person name="Murphy C."/>
            <person name="Pearson M."/>
            <person name="Poon T.W."/>
            <person name="Priest M."/>
            <person name="Roberts A."/>
            <person name="Saif S."/>
            <person name="Shea T."/>
            <person name="Sisk P."/>
            <person name="Sykes S."/>
            <person name="Wortman J."/>
            <person name="Nusbaum C."/>
            <person name="Birren B."/>
        </authorList>
    </citation>
    <scope>NUCLEOTIDE SEQUENCE [LARGE SCALE GENOMIC DNA]</scope>
    <source>
        <strain evidence="14">FAR1</strain>
    </source>
</reference>
<organism evidence="13 14">
    <name type="scientific">Anopheles farauti</name>
    <dbReference type="NCBI Taxonomy" id="69004"/>
    <lineage>
        <taxon>Eukaryota</taxon>
        <taxon>Metazoa</taxon>
        <taxon>Ecdysozoa</taxon>
        <taxon>Arthropoda</taxon>
        <taxon>Hexapoda</taxon>
        <taxon>Insecta</taxon>
        <taxon>Pterygota</taxon>
        <taxon>Neoptera</taxon>
        <taxon>Endopterygota</taxon>
        <taxon>Diptera</taxon>
        <taxon>Nematocera</taxon>
        <taxon>Culicoidea</taxon>
        <taxon>Culicidae</taxon>
        <taxon>Anophelinae</taxon>
        <taxon>Anopheles</taxon>
    </lineage>
</organism>
<dbReference type="PROSITE" id="PS50157">
    <property type="entry name" value="ZINC_FINGER_C2H2_2"/>
    <property type="match status" value="4"/>
</dbReference>
<feature type="domain" description="C2H2-type" evidence="12">
    <location>
        <begin position="342"/>
        <end position="369"/>
    </location>
</feature>
<evidence type="ECO:0000256" key="3">
    <source>
        <dbReference type="ARBA" id="ARBA00022723"/>
    </source>
</evidence>
<keyword evidence="10" id="KW-0539">Nucleus</keyword>
<feature type="domain" description="C2H2-type" evidence="12">
    <location>
        <begin position="314"/>
        <end position="341"/>
    </location>
</feature>
<dbReference type="Pfam" id="PF00096">
    <property type="entry name" value="zf-C2H2"/>
    <property type="match status" value="4"/>
</dbReference>
<dbReference type="FunFam" id="3.30.160.60:FF:000508">
    <property type="entry name" value="Myeloid zinc finger 1"/>
    <property type="match status" value="1"/>
</dbReference>
<feature type="domain" description="C2H2-type" evidence="12">
    <location>
        <begin position="370"/>
        <end position="397"/>
    </location>
</feature>
<dbReference type="Proteomes" id="UP000075886">
    <property type="component" value="Unassembled WGS sequence"/>
</dbReference>
<evidence type="ECO:0000256" key="11">
    <source>
        <dbReference type="PROSITE-ProRule" id="PRU00042"/>
    </source>
</evidence>
<keyword evidence="5 11" id="KW-0863">Zinc-finger</keyword>
<keyword evidence="3" id="KW-0479">Metal-binding</keyword>
<evidence type="ECO:0000256" key="9">
    <source>
        <dbReference type="ARBA" id="ARBA00023163"/>
    </source>
</evidence>
<evidence type="ECO:0000256" key="6">
    <source>
        <dbReference type="ARBA" id="ARBA00022833"/>
    </source>
</evidence>
<dbReference type="InterPro" id="IPR050331">
    <property type="entry name" value="Zinc_finger"/>
</dbReference>
<dbReference type="AlphaFoldDB" id="A0A3F2YX50"/>
<dbReference type="GO" id="GO:0003677">
    <property type="term" value="F:DNA binding"/>
    <property type="evidence" value="ECO:0007669"/>
    <property type="project" value="UniProtKB-KW"/>
</dbReference>
<name>A0A3F2YX50_9DIPT</name>
<keyword evidence="6" id="KW-0862">Zinc</keyword>
<dbReference type="GO" id="GO:0005634">
    <property type="term" value="C:nucleus"/>
    <property type="evidence" value="ECO:0007669"/>
    <property type="project" value="UniProtKB-SubCell"/>
</dbReference>
<dbReference type="InterPro" id="IPR013087">
    <property type="entry name" value="Znf_C2H2_type"/>
</dbReference>
<comment type="subcellular location">
    <subcellularLocation>
        <location evidence="1">Nucleus</location>
    </subcellularLocation>
</comment>
<comment type="similarity">
    <text evidence="2">Belongs to the krueppel C2H2-type zinc-finger protein family.</text>
</comment>
<dbReference type="STRING" id="69004.A0A3F2YX50"/>
<feature type="domain" description="C2H2-type" evidence="12">
    <location>
        <begin position="286"/>
        <end position="313"/>
    </location>
</feature>
<dbReference type="SMART" id="SM00355">
    <property type="entry name" value="ZnF_C2H2"/>
    <property type="match status" value="8"/>
</dbReference>
<evidence type="ECO:0000313" key="13">
    <source>
        <dbReference type="EnsemblMetazoa" id="AFAF021814-PA"/>
    </source>
</evidence>
<keyword evidence="14" id="KW-1185">Reference proteome</keyword>